<keyword evidence="7" id="KW-1185">Reference proteome</keyword>
<evidence type="ECO:0000259" key="5">
    <source>
        <dbReference type="PROSITE" id="PS50893"/>
    </source>
</evidence>
<sequence length="570" mass="61440">MLRTDPSSLSSDAPAWVTRGLPAGTAAHVRAEGIAVSLGERSVLASVDVTVSNGSRLAVVGENGRGKTTLLRVLAGDLSPDGGAVTRIGTLALVGQTLDVDNDRTVGDLLKDAVGDSLTALDRLDAATEALAAGEAGAEDAYAQALEVATVLDAWDAERRIDVALDGLGACTDRSRRLATLSVGQRYRVRLAVVLGSSTDLLLLDEPTNHLDAEALAFLTRRLREHPGGLAVVSHDRALLREVATTFLDLDPSRDGLPREYSGGYDGWAEGRRRERERWEQEHVAQQTERAELQQAAEDARGRLRTGWRPDKGTGKHQRATRTAGVVQAFNRRVEDLERHRITVPEPPRHLSWPDRPIRANRPVLDGHGLVVDGRLESPVDVSLTSGGRLLLTGPNGAGKSTLLAVLAGQVEPTHGQLRVHHGNRVALLSQEAPRWNPDITAYETYRAHTDRFQAHGTPGQPPSLSALGLLDAATQRVAVGRMSQGQQRRLHLAMCLAAKPDLLMLDEPTNHLSISLVDELTQALTTTSCAVVVATHDRQMLADLATWPRLDLGQQEVDDAFPNEQCDGG</sequence>
<dbReference type="InterPro" id="IPR050611">
    <property type="entry name" value="ABCF"/>
</dbReference>
<dbReference type="PROSITE" id="PS50893">
    <property type="entry name" value="ABC_TRANSPORTER_2"/>
    <property type="match status" value="2"/>
</dbReference>
<dbReference type="EMBL" id="SDWS01000013">
    <property type="protein sequence ID" value="RYB88562.1"/>
    <property type="molecule type" value="Genomic_DNA"/>
</dbReference>
<dbReference type="PANTHER" id="PTHR19211:SF14">
    <property type="entry name" value="ATP-BINDING CASSETTE SUB-FAMILY F MEMBER 1"/>
    <property type="match status" value="1"/>
</dbReference>
<accession>A0A4V1RJF1</accession>
<name>A0A4V1RJF1_9ACTN</name>
<dbReference type="PANTHER" id="PTHR19211">
    <property type="entry name" value="ATP-BINDING TRANSPORT PROTEIN-RELATED"/>
    <property type="match status" value="1"/>
</dbReference>
<evidence type="ECO:0000256" key="3">
    <source>
        <dbReference type="ARBA" id="ARBA00022840"/>
    </source>
</evidence>
<feature type="domain" description="ABC transporter" evidence="5">
    <location>
        <begin position="29"/>
        <end position="295"/>
    </location>
</feature>
<evidence type="ECO:0000256" key="2">
    <source>
        <dbReference type="ARBA" id="ARBA00022741"/>
    </source>
</evidence>
<dbReference type="GO" id="GO:0005524">
    <property type="term" value="F:ATP binding"/>
    <property type="evidence" value="ECO:0007669"/>
    <property type="project" value="UniProtKB-KW"/>
</dbReference>
<dbReference type="InterPro" id="IPR027417">
    <property type="entry name" value="P-loop_NTPase"/>
</dbReference>
<dbReference type="Proteomes" id="UP000291838">
    <property type="component" value="Unassembled WGS sequence"/>
</dbReference>
<dbReference type="SMART" id="SM00382">
    <property type="entry name" value="AAA"/>
    <property type="match status" value="2"/>
</dbReference>
<dbReference type="CDD" id="cd03221">
    <property type="entry name" value="ABCF_EF-3"/>
    <property type="match status" value="1"/>
</dbReference>
<dbReference type="GO" id="GO:0016887">
    <property type="term" value="F:ATP hydrolysis activity"/>
    <property type="evidence" value="ECO:0007669"/>
    <property type="project" value="InterPro"/>
</dbReference>
<feature type="region of interest" description="Disordered" evidence="4">
    <location>
        <begin position="300"/>
        <end position="322"/>
    </location>
</feature>
<evidence type="ECO:0000313" key="6">
    <source>
        <dbReference type="EMBL" id="RYB88562.1"/>
    </source>
</evidence>
<proteinExistence type="predicted"/>
<gene>
    <name evidence="6" type="ORF">EUA06_20740</name>
</gene>
<dbReference type="FunFam" id="3.40.50.300:FF:000011">
    <property type="entry name" value="Putative ABC transporter ATP-binding component"/>
    <property type="match status" value="1"/>
</dbReference>
<reference evidence="6 7" key="1">
    <citation type="submission" date="2019-01" db="EMBL/GenBank/DDBJ databases">
        <title>Novel species of Nocardioides.</title>
        <authorList>
            <person name="Liu Q."/>
            <person name="Xin Y.-H."/>
        </authorList>
    </citation>
    <scope>NUCLEOTIDE SEQUENCE [LARGE SCALE GENOMIC DNA]</scope>
    <source>
        <strain evidence="6 7">HLT3-15</strain>
    </source>
</reference>
<dbReference type="InterPro" id="IPR003593">
    <property type="entry name" value="AAA+_ATPase"/>
</dbReference>
<comment type="caution">
    <text evidence="6">The sequence shown here is derived from an EMBL/GenBank/DDBJ whole genome shotgun (WGS) entry which is preliminary data.</text>
</comment>
<feature type="domain" description="ABC transporter" evidence="5">
    <location>
        <begin position="358"/>
        <end position="570"/>
    </location>
</feature>
<protein>
    <submittedName>
        <fullName evidence="6">ABC-F family ATP-binding cassette domain-containing protein</fullName>
    </submittedName>
</protein>
<organism evidence="6 7">
    <name type="scientific">Nocardioides glacieisoli</name>
    <dbReference type="NCBI Taxonomy" id="1168730"/>
    <lineage>
        <taxon>Bacteria</taxon>
        <taxon>Bacillati</taxon>
        <taxon>Actinomycetota</taxon>
        <taxon>Actinomycetes</taxon>
        <taxon>Propionibacteriales</taxon>
        <taxon>Nocardioidaceae</taxon>
        <taxon>Nocardioides</taxon>
    </lineage>
</organism>
<dbReference type="Pfam" id="PF00005">
    <property type="entry name" value="ABC_tran"/>
    <property type="match status" value="2"/>
</dbReference>
<evidence type="ECO:0000256" key="1">
    <source>
        <dbReference type="ARBA" id="ARBA00022737"/>
    </source>
</evidence>
<dbReference type="Gene3D" id="3.40.50.300">
    <property type="entry name" value="P-loop containing nucleotide triphosphate hydrolases"/>
    <property type="match status" value="2"/>
</dbReference>
<dbReference type="SUPFAM" id="SSF52540">
    <property type="entry name" value="P-loop containing nucleoside triphosphate hydrolases"/>
    <property type="match status" value="2"/>
</dbReference>
<evidence type="ECO:0000313" key="7">
    <source>
        <dbReference type="Proteomes" id="UP000291838"/>
    </source>
</evidence>
<keyword evidence="1" id="KW-0677">Repeat</keyword>
<dbReference type="InterPro" id="IPR003439">
    <property type="entry name" value="ABC_transporter-like_ATP-bd"/>
</dbReference>
<dbReference type="OrthoDB" id="3169603at2"/>
<keyword evidence="3 6" id="KW-0067">ATP-binding</keyword>
<feature type="compositionally biased region" description="Basic and acidic residues" evidence="4">
    <location>
        <begin position="300"/>
        <end position="314"/>
    </location>
</feature>
<dbReference type="AlphaFoldDB" id="A0A4V1RJF1"/>
<evidence type="ECO:0000256" key="4">
    <source>
        <dbReference type="SAM" id="MobiDB-lite"/>
    </source>
</evidence>
<keyword evidence="2" id="KW-0547">Nucleotide-binding</keyword>